<feature type="signal peptide" evidence="4">
    <location>
        <begin position="1"/>
        <end position="17"/>
    </location>
</feature>
<dbReference type="InterPro" id="IPR036737">
    <property type="entry name" value="OmpA-like_sf"/>
</dbReference>
<evidence type="ECO:0000313" key="7">
    <source>
        <dbReference type="Proteomes" id="UP000192132"/>
    </source>
</evidence>
<dbReference type="RefSeq" id="WP_076877083.1">
    <property type="nucleotide sequence ID" value="NZ_MLCN01000006.1"/>
</dbReference>
<keyword evidence="2 3" id="KW-0472">Membrane</keyword>
<dbReference type="GO" id="GO:0009279">
    <property type="term" value="C:cell outer membrane"/>
    <property type="evidence" value="ECO:0007669"/>
    <property type="project" value="UniProtKB-SubCell"/>
</dbReference>
<gene>
    <name evidence="6" type="ORF">BKE30_01995</name>
</gene>
<dbReference type="InterPro" id="IPR006664">
    <property type="entry name" value="OMP_bac"/>
</dbReference>
<comment type="caution">
    <text evidence="6">The sequence shown here is derived from an EMBL/GenBank/DDBJ whole genome shotgun (WGS) entry which is preliminary data.</text>
</comment>
<proteinExistence type="predicted"/>
<evidence type="ECO:0000256" key="2">
    <source>
        <dbReference type="ARBA" id="ARBA00023136"/>
    </source>
</evidence>
<dbReference type="CDD" id="cd07185">
    <property type="entry name" value="OmpA_C-like"/>
    <property type="match status" value="1"/>
</dbReference>
<dbReference type="Gene3D" id="3.30.1330.60">
    <property type="entry name" value="OmpA-like domain"/>
    <property type="match status" value="1"/>
</dbReference>
<comment type="subcellular location">
    <subcellularLocation>
        <location evidence="1">Cell outer membrane</location>
    </subcellularLocation>
</comment>
<accession>A0A1S8CYJ2</accession>
<evidence type="ECO:0000256" key="4">
    <source>
        <dbReference type="SAM" id="SignalP"/>
    </source>
</evidence>
<dbReference type="PANTHER" id="PTHR30329:SF17">
    <property type="entry name" value="LIPOPROTEIN YFIB-RELATED"/>
    <property type="match status" value="1"/>
</dbReference>
<dbReference type="SUPFAM" id="SSF103088">
    <property type="entry name" value="OmpA-like"/>
    <property type="match status" value="1"/>
</dbReference>
<organism evidence="6 7">
    <name type="scientific">Alkanindiges hydrocarboniclasticus</name>
    <dbReference type="NCBI Taxonomy" id="1907941"/>
    <lineage>
        <taxon>Bacteria</taxon>
        <taxon>Pseudomonadati</taxon>
        <taxon>Pseudomonadota</taxon>
        <taxon>Gammaproteobacteria</taxon>
        <taxon>Moraxellales</taxon>
        <taxon>Moraxellaceae</taxon>
        <taxon>Alkanindiges</taxon>
    </lineage>
</organism>
<feature type="chain" id="PRO_5012345548" description="OmpA-like domain-containing protein" evidence="4">
    <location>
        <begin position="18"/>
        <end position="157"/>
    </location>
</feature>
<dbReference type="PROSITE" id="PS51257">
    <property type="entry name" value="PROKAR_LIPOPROTEIN"/>
    <property type="match status" value="1"/>
</dbReference>
<dbReference type="PRINTS" id="PR01021">
    <property type="entry name" value="OMPADOMAIN"/>
</dbReference>
<dbReference type="InterPro" id="IPR050330">
    <property type="entry name" value="Bact_OuterMem_StrucFunc"/>
</dbReference>
<evidence type="ECO:0000256" key="3">
    <source>
        <dbReference type="PROSITE-ProRule" id="PRU00473"/>
    </source>
</evidence>
<keyword evidence="7" id="KW-1185">Reference proteome</keyword>
<evidence type="ECO:0000256" key="1">
    <source>
        <dbReference type="ARBA" id="ARBA00004442"/>
    </source>
</evidence>
<feature type="domain" description="OmpA-like" evidence="5">
    <location>
        <begin position="43"/>
        <end position="157"/>
    </location>
</feature>
<name>A0A1S8CYJ2_9GAMM</name>
<evidence type="ECO:0000259" key="5">
    <source>
        <dbReference type="PROSITE" id="PS51123"/>
    </source>
</evidence>
<dbReference type="Pfam" id="PF00691">
    <property type="entry name" value="OmpA"/>
    <property type="match status" value="1"/>
</dbReference>
<reference evidence="6 7" key="1">
    <citation type="submission" date="2016-10" db="EMBL/GenBank/DDBJ databases">
        <title>Draft Genome sequence of Alkanindiges sp. strain H1.</title>
        <authorList>
            <person name="Subhash Y."/>
            <person name="Lee S."/>
        </authorList>
    </citation>
    <scope>NUCLEOTIDE SEQUENCE [LARGE SCALE GENOMIC DNA]</scope>
    <source>
        <strain evidence="6 7">H1</strain>
    </source>
</reference>
<dbReference type="STRING" id="1907941.BKE30_01995"/>
<dbReference type="OrthoDB" id="9782229at2"/>
<protein>
    <recommendedName>
        <fullName evidence="5">OmpA-like domain-containing protein</fullName>
    </recommendedName>
</protein>
<sequence length="157" mass="17025">MSLLKTLSLVLVFAVLAACQTMHGLNKKQIKTLQQQGFILTDDGWSLALPERLLFASNESAIKPETQANLKILAQQLQQVGILRLNINGHTDSTGIAEFNQELSQKRAATVAMALFAGGLPATEVHTHGMADKQPIASNDTLEGRAENRRVTIIVVP</sequence>
<keyword evidence="4" id="KW-0732">Signal</keyword>
<dbReference type="EMBL" id="MLCN01000006">
    <property type="protein sequence ID" value="ONG41881.1"/>
    <property type="molecule type" value="Genomic_DNA"/>
</dbReference>
<dbReference type="AlphaFoldDB" id="A0A1S8CYJ2"/>
<dbReference type="PANTHER" id="PTHR30329">
    <property type="entry name" value="STATOR ELEMENT OF FLAGELLAR MOTOR COMPLEX"/>
    <property type="match status" value="1"/>
</dbReference>
<dbReference type="PROSITE" id="PS51123">
    <property type="entry name" value="OMPA_2"/>
    <property type="match status" value="1"/>
</dbReference>
<dbReference type="InterPro" id="IPR006665">
    <property type="entry name" value="OmpA-like"/>
</dbReference>
<evidence type="ECO:0000313" key="6">
    <source>
        <dbReference type="EMBL" id="ONG41881.1"/>
    </source>
</evidence>
<dbReference type="Proteomes" id="UP000192132">
    <property type="component" value="Unassembled WGS sequence"/>
</dbReference>